<feature type="compositionally biased region" description="Polar residues" evidence="2">
    <location>
        <begin position="259"/>
        <end position="271"/>
    </location>
</feature>
<protein>
    <submittedName>
        <fullName evidence="3">Family with sequence similarity 13 member C</fullName>
    </submittedName>
</protein>
<name>A0A7J8DNN9_MOLMO</name>
<evidence type="ECO:0000256" key="2">
    <source>
        <dbReference type="SAM" id="MobiDB-lite"/>
    </source>
</evidence>
<proteinExistence type="predicted"/>
<feature type="compositionally biased region" description="Basic and acidic residues" evidence="2">
    <location>
        <begin position="96"/>
        <end position="109"/>
    </location>
</feature>
<dbReference type="PANTHER" id="PTHR15904:SF19">
    <property type="entry name" value="PROTEIN FAM13C"/>
    <property type="match status" value="1"/>
</dbReference>
<comment type="caution">
    <text evidence="3">The sequence shown here is derived from an EMBL/GenBank/DDBJ whole genome shotgun (WGS) entry which is preliminary data.</text>
</comment>
<dbReference type="InterPro" id="IPR039102">
    <property type="entry name" value="FAM13"/>
</dbReference>
<evidence type="ECO:0000313" key="4">
    <source>
        <dbReference type="Proteomes" id="UP000550707"/>
    </source>
</evidence>
<evidence type="ECO:0000256" key="1">
    <source>
        <dbReference type="SAM" id="Coils"/>
    </source>
</evidence>
<dbReference type="AlphaFoldDB" id="A0A7J8DNN9"/>
<feature type="region of interest" description="Disordered" evidence="2">
    <location>
        <begin position="80"/>
        <end position="143"/>
    </location>
</feature>
<keyword evidence="4" id="KW-1185">Reference proteome</keyword>
<reference evidence="3 4" key="1">
    <citation type="journal article" date="2020" name="Nature">
        <title>Six reference-quality genomes reveal evolution of bat adaptations.</title>
        <authorList>
            <person name="Jebb D."/>
            <person name="Huang Z."/>
            <person name="Pippel M."/>
            <person name="Hughes G.M."/>
            <person name="Lavrichenko K."/>
            <person name="Devanna P."/>
            <person name="Winkler S."/>
            <person name="Jermiin L.S."/>
            <person name="Skirmuntt E.C."/>
            <person name="Katzourakis A."/>
            <person name="Burkitt-Gray L."/>
            <person name="Ray D.A."/>
            <person name="Sullivan K.A.M."/>
            <person name="Roscito J.G."/>
            <person name="Kirilenko B.M."/>
            <person name="Davalos L.M."/>
            <person name="Corthals A.P."/>
            <person name="Power M.L."/>
            <person name="Jones G."/>
            <person name="Ransome R.D."/>
            <person name="Dechmann D.K.N."/>
            <person name="Locatelli A.G."/>
            <person name="Puechmaille S.J."/>
            <person name="Fedrigo O."/>
            <person name="Jarvis E.D."/>
            <person name="Hiller M."/>
            <person name="Vernes S.C."/>
            <person name="Myers E.W."/>
            <person name="Teeling E.C."/>
        </authorList>
    </citation>
    <scope>NUCLEOTIDE SEQUENCE [LARGE SCALE GENOMIC DNA]</scope>
    <source>
        <strain evidence="3">MMolMol1</strain>
        <tissue evidence="3">Muscle</tissue>
    </source>
</reference>
<evidence type="ECO:0000313" key="3">
    <source>
        <dbReference type="EMBL" id="KAF6424857.1"/>
    </source>
</evidence>
<accession>A0A7J8DNN9</accession>
<feature type="region of interest" description="Disordered" evidence="2">
    <location>
        <begin position="33"/>
        <end position="65"/>
    </location>
</feature>
<organism evidence="3 4">
    <name type="scientific">Molossus molossus</name>
    <name type="common">Pallas' mastiff bat</name>
    <name type="synonym">Vespertilio molossus</name>
    <dbReference type="NCBI Taxonomy" id="27622"/>
    <lineage>
        <taxon>Eukaryota</taxon>
        <taxon>Metazoa</taxon>
        <taxon>Chordata</taxon>
        <taxon>Craniata</taxon>
        <taxon>Vertebrata</taxon>
        <taxon>Euteleostomi</taxon>
        <taxon>Mammalia</taxon>
        <taxon>Eutheria</taxon>
        <taxon>Laurasiatheria</taxon>
        <taxon>Chiroptera</taxon>
        <taxon>Yangochiroptera</taxon>
        <taxon>Molossidae</taxon>
        <taxon>Molossus</taxon>
    </lineage>
</organism>
<gene>
    <name evidence="3" type="ORF">HJG59_004811</name>
</gene>
<feature type="coiled-coil region" evidence="1">
    <location>
        <begin position="279"/>
        <end position="306"/>
    </location>
</feature>
<keyword evidence="1" id="KW-0175">Coiled coil</keyword>
<dbReference type="Proteomes" id="UP000550707">
    <property type="component" value="Unassembled WGS sequence"/>
</dbReference>
<dbReference type="PANTHER" id="PTHR15904">
    <property type="entry name" value="FAM13"/>
    <property type="match status" value="1"/>
</dbReference>
<sequence>MFSCFCFSLQDNSFSSTAVTECEEDTVSLHEDQTDCSSLRDEDNKENYPDTGALLEEPSPPRESQHVEQTLLVDGVLRPSMGNFKSRKPKSIFKAENGRSHGESQETEHVAPSQPECRGRAGTPARESPQNHTFRGQETVRLQPRIDQRAAILPKEAFETRQDLNEEEAVQVHGVKDPAPAPTQSVPAEGADAADPAPVHRDGQNEADSALEDLQSVGTSRLLYHITDGDNPLLSPRCSIFSQSQRFNLDPESAPSPPSTQQFMMPRSSSRGGKEPQTIAQLTKHIQSLKRKIRKFEEKFEQEKKYRVRTVSRDALASLSFLAWCHYVPGTALFPWANPEPIIN</sequence>
<feature type="region of interest" description="Disordered" evidence="2">
    <location>
        <begin position="245"/>
        <end position="277"/>
    </location>
</feature>
<dbReference type="EMBL" id="JACASF010000017">
    <property type="protein sequence ID" value="KAF6424857.1"/>
    <property type="molecule type" value="Genomic_DNA"/>
</dbReference>
<feature type="compositionally biased region" description="Basic and acidic residues" evidence="2">
    <location>
        <begin position="33"/>
        <end position="48"/>
    </location>
</feature>
<feature type="region of interest" description="Disordered" evidence="2">
    <location>
        <begin position="168"/>
        <end position="207"/>
    </location>
</feature>